<dbReference type="AlphaFoldDB" id="W1NKU6"/>
<name>W1NKU6_AMBTC</name>
<evidence type="ECO:0000256" key="1">
    <source>
        <dbReference type="SAM" id="Phobius"/>
    </source>
</evidence>
<dbReference type="Gramene" id="ERM95825">
    <property type="protein sequence ID" value="ERM95825"/>
    <property type="gene ID" value="AMTR_s00060p00073240"/>
</dbReference>
<organism evidence="2 3">
    <name type="scientific">Amborella trichopoda</name>
    <dbReference type="NCBI Taxonomy" id="13333"/>
    <lineage>
        <taxon>Eukaryota</taxon>
        <taxon>Viridiplantae</taxon>
        <taxon>Streptophyta</taxon>
        <taxon>Embryophyta</taxon>
        <taxon>Tracheophyta</taxon>
        <taxon>Spermatophyta</taxon>
        <taxon>Magnoliopsida</taxon>
        <taxon>Amborellales</taxon>
        <taxon>Amborellaceae</taxon>
        <taxon>Amborella</taxon>
    </lineage>
</organism>
<sequence>MHGGVSRLYIEAPTLGKAVVDMKISPPLSPVASIWGMAFLSSPYLFPIKEVKPATVERKTRIFSEFMWFVVALIVAGHKHCFALSLNLVFLSVANMYLLSHHRATRKLRSSPRPDFDPLMVDPLALGVFEEGDVQVDLEEWEFLPEVLEQEVEAVNVDGPVEPRV</sequence>
<gene>
    <name evidence="2" type="ORF">AMTR_s00060p00073240</name>
</gene>
<dbReference type="HOGENOM" id="CLU_1613042_0_0_1"/>
<keyword evidence="1" id="KW-0472">Membrane</keyword>
<accession>W1NKU6</accession>
<feature type="transmembrane region" description="Helical" evidence="1">
    <location>
        <begin position="82"/>
        <end position="99"/>
    </location>
</feature>
<evidence type="ECO:0000313" key="2">
    <source>
        <dbReference type="EMBL" id="ERM95825.1"/>
    </source>
</evidence>
<protein>
    <submittedName>
        <fullName evidence="2">Uncharacterized protein</fullName>
    </submittedName>
</protein>
<evidence type="ECO:0000313" key="3">
    <source>
        <dbReference type="Proteomes" id="UP000017836"/>
    </source>
</evidence>
<reference evidence="3" key="1">
    <citation type="journal article" date="2013" name="Science">
        <title>The Amborella genome and the evolution of flowering plants.</title>
        <authorList>
            <consortium name="Amborella Genome Project"/>
        </authorList>
    </citation>
    <scope>NUCLEOTIDE SEQUENCE [LARGE SCALE GENOMIC DNA]</scope>
</reference>
<dbReference type="EMBL" id="KI397373">
    <property type="protein sequence ID" value="ERM95825.1"/>
    <property type="molecule type" value="Genomic_DNA"/>
</dbReference>
<dbReference type="Proteomes" id="UP000017836">
    <property type="component" value="Unassembled WGS sequence"/>
</dbReference>
<keyword evidence="1" id="KW-0812">Transmembrane</keyword>
<keyword evidence="3" id="KW-1185">Reference proteome</keyword>
<keyword evidence="1" id="KW-1133">Transmembrane helix</keyword>
<feature type="transmembrane region" description="Helical" evidence="1">
    <location>
        <begin position="60"/>
        <end position="76"/>
    </location>
</feature>
<feature type="transmembrane region" description="Helical" evidence="1">
    <location>
        <begin position="28"/>
        <end position="48"/>
    </location>
</feature>
<proteinExistence type="predicted"/>